<proteinExistence type="inferred from homology"/>
<evidence type="ECO:0000256" key="5">
    <source>
        <dbReference type="ARBA" id="ARBA00022723"/>
    </source>
</evidence>
<dbReference type="Gene3D" id="3.60.140.10">
    <property type="entry name" value="CNF1/YfiH-like putative cysteine hydrolases"/>
    <property type="match status" value="1"/>
</dbReference>
<evidence type="ECO:0000256" key="3">
    <source>
        <dbReference type="ARBA" id="ARBA00007353"/>
    </source>
</evidence>
<organism evidence="11 12">
    <name type="scientific">Adlercreutzia shanghongiae</name>
    <dbReference type="NCBI Taxonomy" id="3111773"/>
    <lineage>
        <taxon>Bacteria</taxon>
        <taxon>Bacillati</taxon>
        <taxon>Actinomycetota</taxon>
        <taxon>Coriobacteriia</taxon>
        <taxon>Eggerthellales</taxon>
        <taxon>Eggerthellaceae</taxon>
        <taxon>Adlercreutzia</taxon>
    </lineage>
</organism>
<comment type="catalytic activity">
    <reaction evidence="10">
        <text>S-methyl-5'-thioadenosine + phosphate = 5-(methylsulfanyl)-alpha-D-ribose 1-phosphate + adenine</text>
        <dbReference type="Rhea" id="RHEA:11852"/>
        <dbReference type="ChEBI" id="CHEBI:16708"/>
        <dbReference type="ChEBI" id="CHEBI:17509"/>
        <dbReference type="ChEBI" id="CHEBI:43474"/>
        <dbReference type="ChEBI" id="CHEBI:58533"/>
        <dbReference type="EC" id="2.4.2.28"/>
    </reaction>
    <physiologicalReaction direction="left-to-right" evidence="10">
        <dbReference type="Rhea" id="RHEA:11853"/>
    </physiologicalReaction>
</comment>
<dbReference type="Pfam" id="PF02578">
    <property type="entry name" value="Cu-oxidase_4"/>
    <property type="match status" value="1"/>
</dbReference>
<evidence type="ECO:0000256" key="4">
    <source>
        <dbReference type="ARBA" id="ARBA00022679"/>
    </source>
</evidence>
<dbReference type="PANTHER" id="PTHR30616">
    <property type="entry name" value="UNCHARACTERIZED PROTEIN YFIH"/>
    <property type="match status" value="1"/>
</dbReference>
<dbReference type="InterPro" id="IPR003730">
    <property type="entry name" value="Cu_polyphenol_OxRdtase"/>
</dbReference>
<keyword evidence="6" id="KW-0378">Hydrolase</keyword>
<dbReference type="InterPro" id="IPR038371">
    <property type="entry name" value="Cu_polyphenol_OxRdtase_sf"/>
</dbReference>
<dbReference type="Proteomes" id="UP001343724">
    <property type="component" value="Unassembled WGS sequence"/>
</dbReference>
<evidence type="ECO:0000256" key="7">
    <source>
        <dbReference type="ARBA" id="ARBA00022833"/>
    </source>
</evidence>
<evidence type="ECO:0000256" key="8">
    <source>
        <dbReference type="ARBA" id="ARBA00047989"/>
    </source>
</evidence>
<keyword evidence="12" id="KW-1185">Reference proteome</keyword>
<dbReference type="EMBL" id="JAYMFH010000017">
    <property type="protein sequence ID" value="MEC4295801.1"/>
    <property type="molecule type" value="Genomic_DNA"/>
</dbReference>
<evidence type="ECO:0000256" key="10">
    <source>
        <dbReference type="ARBA" id="ARBA00049893"/>
    </source>
</evidence>
<name>A0ABU6J1K6_9ACTN</name>
<evidence type="ECO:0000256" key="2">
    <source>
        <dbReference type="ARBA" id="ARBA00003215"/>
    </source>
</evidence>
<dbReference type="RefSeq" id="WP_326455136.1">
    <property type="nucleotide sequence ID" value="NZ_JAYMFH010000017.1"/>
</dbReference>
<evidence type="ECO:0000256" key="1">
    <source>
        <dbReference type="ARBA" id="ARBA00000553"/>
    </source>
</evidence>
<gene>
    <name evidence="11" type="ORF">VJ920_10815</name>
</gene>
<keyword evidence="7" id="KW-0862">Zinc</keyword>
<comment type="similarity">
    <text evidence="3">Belongs to the purine nucleoside phosphorylase YfiH/LACC1 family.</text>
</comment>
<evidence type="ECO:0000313" key="12">
    <source>
        <dbReference type="Proteomes" id="UP001343724"/>
    </source>
</evidence>
<comment type="function">
    <text evidence="2">Purine nucleoside enzyme that catalyzes the phosphorolysis of adenosine and inosine nucleosides, yielding D-ribose 1-phosphate and the respective free bases, adenine and hypoxanthine. Also catalyzes the phosphorolysis of S-methyl-5'-thioadenosine into adenine and S-methyl-5-thio-alpha-D-ribose 1-phosphate. Also has adenosine deaminase activity.</text>
</comment>
<comment type="catalytic activity">
    <reaction evidence="8">
        <text>adenosine + H2O + H(+) = inosine + NH4(+)</text>
        <dbReference type="Rhea" id="RHEA:24408"/>
        <dbReference type="ChEBI" id="CHEBI:15377"/>
        <dbReference type="ChEBI" id="CHEBI:15378"/>
        <dbReference type="ChEBI" id="CHEBI:16335"/>
        <dbReference type="ChEBI" id="CHEBI:17596"/>
        <dbReference type="ChEBI" id="CHEBI:28938"/>
        <dbReference type="EC" id="3.5.4.4"/>
    </reaction>
    <physiologicalReaction direction="left-to-right" evidence="8">
        <dbReference type="Rhea" id="RHEA:24409"/>
    </physiologicalReaction>
</comment>
<dbReference type="InterPro" id="IPR011324">
    <property type="entry name" value="Cytotoxic_necrot_fac-like_cat"/>
</dbReference>
<dbReference type="CDD" id="cd16833">
    <property type="entry name" value="YfiH"/>
    <property type="match status" value="1"/>
</dbReference>
<reference evidence="11 12" key="1">
    <citation type="submission" date="2024-01" db="EMBL/GenBank/DDBJ databases">
        <title>novel species in genus Adlercreutzia.</title>
        <authorList>
            <person name="Liu X."/>
        </authorList>
    </citation>
    <scope>NUCLEOTIDE SEQUENCE [LARGE SCALE GENOMIC DNA]</scope>
    <source>
        <strain evidence="11 12">R22</strain>
    </source>
</reference>
<comment type="caution">
    <text evidence="11">The sequence shown here is derived from an EMBL/GenBank/DDBJ whole genome shotgun (WGS) entry which is preliminary data.</text>
</comment>
<comment type="catalytic activity">
    <reaction evidence="9">
        <text>adenosine + phosphate = alpha-D-ribose 1-phosphate + adenine</text>
        <dbReference type="Rhea" id="RHEA:27642"/>
        <dbReference type="ChEBI" id="CHEBI:16335"/>
        <dbReference type="ChEBI" id="CHEBI:16708"/>
        <dbReference type="ChEBI" id="CHEBI:43474"/>
        <dbReference type="ChEBI" id="CHEBI:57720"/>
        <dbReference type="EC" id="2.4.2.1"/>
    </reaction>
    <physiologicalReaction direction="left-to-right" evidence="9">
        <dbReference type="Rhea" id="RHEA:27643"/>
    </physiologicalReaction>
</comment>
<evidence type="ECO:0000256" key="6">
    <source>
        <dbReference type="ARBA" id="ARBA00022801"/>
    </source>
</evidence>
<evidence type="ECO:0000256" key="9">
    <source>
        <dbReference type="ARBA" id="ARBA00048968"/>
    </source>
</evidence>
<evidence type="ECO:0000313" key="11">
    <source>
        <dbReference type="EMBL" id="MEC4295801.1"/>
    </source>
</evidence>
<accession>A0ABU6J1K6</accession>
<protein>
    <submittedName>
        <fullName evidence="11">Polyphenol oxidase family protein</fullName>
    </submittedName>
</protein>
<keyword evidence="4" id="KW-0808">Transferase</keyword>
<dbReference type="SUPFAM" id="SSF64438">
    <property type="entry name" value="CNF1/YfiH-like putative cysteine hydrolases"/>
    <property type="match status" value="1"/>
</dbReference>
<keyword evidence="5" id="KW-0479">Metal-binding</keyword>
<sequence length="275" mass="28357">MALPEPTLQARTLAGLSFLTDEPLFRATGVRMGFTRRAGGVSAAPYDSLNLGSHVGDDLSAVRDNRLRLLDAAGLAGTELLMLNQVHGDVVLALSDSAREPWVDVVEAAEEGADGAAVAVPNVTALLCFADCTPVIVVSPTGAFVVAHAGWRGALAGIPAKAVEALAALDAERGVAADPSAYNAYVGPHIGAECYECGSELVGRFADRFGACCAVGEDRLDLEAAVRASLAEAGVAAERIASSGECTACCDDLYFSYRKSGGRCGRHGAFAGRKE</sequence>
<comment type="catalytic activity">
    <reaction evidence="1">
        <text>inosine + phosphate = alpha-D-ribose 1-phosphate + hypoxanthine</text>
        <dbReference type="Rhea" id="RHEA:27646"/>
        <dbReference type="ChEBI" id="CHEBI:17368"/>
        <dbReference type="ChEBI" id="CHEBI:17596"/>
        <dbReference type="ChEBI" id="CHEBI:43474"/>
        <dbReference type="ChEBI" id="CHEBI:57720"/>
        <dbReference type="EC" id="2.4.2.1"/>
    </reaction>
    <physiologicalReaction direction="left-to-right" evidence="1">
        <dbReference type="Rhea" id="RHEA:27647"/>
    </physiologicalReaction>
</comment>
<dbReference type="PANTHER" id="PTHR30616:SF2">
    <property type="entry name" value="PURINE NUCLEOSIDE PHOSPHORYLASE LACC1"/>
    <property type="match status" value="1"/>
</dbReference>